<accession>A0A0U5KZW7</accession>
<organism evidence="1 2">
    <name type="scientific">Duffyella gerundensis</name>
    <dbReference type="NCBI Taxonomy" id="1619313"/>
    <lineage>
        <taxon>Bacteria</taxon>
        <taxon>Pseudomonadati</taxon>
        <taxon>Pseudomonadota</taxon>
        <taxon>Gammaproteobacteria</taxon>
        <taxon>Enterobacterales</taxon>
        <taxon>Erwiniaceae</taxon>
        <taxon>Duffyella</taxon>
    </lineage>
</organism>
<dbReference type="KEGG" id="ege:EM595_0206"/>
<dbReference type="GO" id="GO:0006457">
    <property type="term" value="P:protein folding"/>
    <property type="evidence" value="ECO:0007669"/>
    <property type="project" value="InterPro"/>
</dbReference>
<sequence length="301" mass="33075">MSLSALARGYRFIGIMLPGFVQAQSDDQALLEVFGQSSRQLSSQQPLINQPARVTNPPAANNKAVAGELAALKKQIATQQQVIKQQQAMIASLKRSTPSAKRKVADPQSDIQRDSYSLGQSIAANAQGQLKLIYDAGITLDRDQLGQGILSGLQMTSALSSHETATRFQALEKRVSQMLPEKITAAYQQLDKQTVGQQPISNTHGIRWFTRYSVNNRLQPEQKVAVQVIVKTRDDKIINDFSDDNVTFNAQLPALMYEAMSLTGKGGGVEGWALAKDIADREPLPAWIAPYELIHYILSIK</sequence>
<protein>
    <submittedName>
        <fullName evidence="1">Uncharacterized protein</fullName>
    </submittedName>
</protein>
<name>A0A0U5KZW7_9GAMM</name>
<proteinExistence type="predicted"/>
<dbReference type="OrthoDB" id="6549017at2"/>
<dbReference type="STRING" id="1619313.EM595_0206"/>
<dbReference type="Proteomes" id="UP000059419">
    <property type="component" value="Chromosome 1"/>
</dbReference>
<dbReference type="AlphaFoldDB" id="A0A0U5KZW7"/>
<dbReference type="EMBL" id="LN907827">
    <property type="protein sequence ID" value="CUU22443.1"/>
    <property type="molecule type" value="Genomic_DNA"/>
</dbReference>
<gene>
    <name evidence="1" type="ORF">EM595_0206</name>
</gene>
<dbReference type="InterPro" id="IPR036944">
    <property type="entry name" value="PPIase_FKBP_N_sf"/>
</dbReference>
<evidence type="ECO:0000313" key="1">
    <source>
        <dbReference type="EMBL" id="CUU22443.1"/>
    </source>
</evidence>
<keyword evidence="2" id="KW-1185">Reference proteome</keyword>
<evidence type="ECO:0000313" key="2">
    <source>
        <dbReference type="Proteomes" id="UP000059419"/>
    </source>
</evidence>
<dbReference type="RefSeq" id="WP_067426961.1">
    <property type="nucleotide sequence ID" value="NZ_LN907827.1"/>
</dbReference>
<reference evidence="2" key="1">
    <citation type="submission" date="2015-11" db="EMBL/GenBank/DDBJ databases">
        <authorList>
            <person name="Blom J."/>
        </authorList>
    </citation>
    <scope>NUCLEOTIDE SEQUENCE [LARGE SCALE GENOMIC DNA]</scope>
</reference>
<dbReference type="Gene3D" id="1.10.287.460">
    <property type="entry name" value="Peptidyl-prolyl cis-trans isomerase, FKBP-type, N-terminal domain"/>
    <property type="match status" value="1"/>
</dbReference>
<dbReference type="PATRIC" id="fig|1619313.3.peg.213"/>